<gene>
    <name evidence="8" type="ORF">F511_38700</name>
</gene>
<dbReference type="PANTHER" id="PTHR11945:SF776">
    <property type="entry name" value="AGAMOUS-LIKE 50-RELATED"/>
    <property type="match status" value="1"/>
</dbReference>
<keyword evidence="9" id="KW-1185">Reference proteome</keyword>
<dbReference type="PROSITE" id="PS50066">
    <property type="entry name" value="MADS_BOX_2"/>
    <property type="match status" value="1"/>
</dbReference>
<accession>A0A2Z7C473</accession>
<dbReference type="SMART" id="SM00432">
    <property type="entry name" value="MADS"/>
    <property type="match status" value="1"/>
</dbReference>
<name>A0A2Z7C473_9LAMI</name>
<dbReference type="FunFam" id="3.40.1810.10:FF:000006">
    <property type="entry name" value="Agamous-like MADS-box protein AGL62"/>
    <property type="match status" value="1"/>
</dbReference>
<evidence type="ECO:0000256" key="2">
    <source>
        <dbReference type="ARBA" id="ARBA00023015"/>
    </source>
</evidence>
<organism evidence="8 9">
    <name type="scientific">Dorcoceras hygrometricum</name>
    <dbReference type="NCBI Taxonomy" id="472368"/>
    <lineage>
        <taxon>Eukaryota</taxon>
        <taxon>Viridiplantae</taxon>
        <taxon>Streptophyta</taxon>
        <taxon>Embryophyta</taxon>
        <taxon>Tracheophyta</taxon>
        <taxon>Spermatophyta</taxon>
        <taxon>Magnoliopsida</taxon>
        <taxon>eudicotyledons</taxon>
        <taxon>Gunneridae</taxon>
        <taxon>Pentapetalae</taxon>
        <taxon>asterids</taxon>
        <taxon>lamiids</taxon>
        <taxon>Lamiales</taxon>
        <taxon>Gesneriaceae</taxon>
        <taxon>Didymocarpoideae</taxon>
        <taxon>Trichosporeae</taxon>
        <taxon>Loxocarpinae</taxon>
        <taxon>Dorcoceras</taxon>
    </lineage>
</organism>
<dbReference type="GO" id="GO:0000981">
    <property type="term" value="F:DNA-binding transcription factor activity, RNA polymerase II-specific"/>
    <property type="evidence" value="ECO:0007669"/>
    <property type="project" value="TreeGrafter"/>
</dbReference>
<keyword evidence="2" id="KW-0805">Transcription regulation</keyword>
<evidence type="ECO:0000256" key="6">
    <source>
        <dbReference type="SAM" id="Coils"/>
    </source>
</evidence>
<evidence type="ECO:0000256" key="3">
    <source>
        <dbReference type="ARBA" id="ARBA00023125"/>
    </source>
</evidence>
<dbReference type="InterPro" id="IPR036879">
    <property type="entry name" value="TF_MADSbox_sf"/>
</dbReference>
<dbReference type="InterPro" id="IPR002100">
    <property type="entry name" value="TF_MADSbox"/>
</dbReference>
<comment type="subcellular location">
    <subcellularLocation>
        <location evidence="1">Nucleus</location>
    </subcellularLocation>
</comment>
<dbReference type="PRINTS" id="PR00404">
    <property type="entry name" value="MADSDOMAIN"/>
</dbReference>
<dbReference type="EMBL" id="KQ999524">
    <property type="protein sequence ID" value="KZV41309.1"/>
    <property type="molecule type" value="Genomic_DNA"/>
</dbReference>
<keyword evidence="5" id="KW-0539">Nucleus</keyword>
<dbReference type="OrthoDB" id="901722at2759"/>
<evidence type="ECO:0000313" key="8">
    <source>
        <dbReference type="EMBL" id="KZV41309.1"/>
    </source>
</evidence>
<dbReference type="GO" id="GO:0005634">
    <property type="term" value="C:nucleus"/>
    <property type="evidence" value="ECO:0007669"/>
    <property type="project" value="UniProtKB-SubCell"/>
</dbReference>
<keyword evidence="6" id="KW-0175">Coiled coil</keyword>
<evidence type="ECO:0000259" key="7">
    <source>
        <dbReference type="PROSITE" id="PS50066"/>
    </source>
</evidence>
<feature type="coiled-coil region" evidence="6">
    <location>
        <begin position="97"/>
        <end position="160"/>
    </location>
</feature>
<protein>
    <recommendedName>
        <fullName evidence="7">MADS-box domain-containing protein</fullName>
    </recommendedName>
</protein>
<dbReference type="GO" id="GO:0000978">
    <property type="term" value="F:RNA polymerase II cis-regulatory region sequence-specific DNA binding"/>
    <property type="evidence" value="ECO:0007669"/>
    <property type="project" value="TreeGrafter"/>
</dbReference>
<sequence length="190" mass="21577">MAPPDGRRKSMGRRKIDMKLIADENARVVTFSKRRNGLFKKATELSTLCAAKIAIIIFSPCNRAYSFGNPNVDYVIDQFRNHFPVADPVAFVRGTNMQQLKDRCDEINEELEMKKRKGKEMEERLSGCRALLEDLDLATLKEMKEKLERLREQLAGLRPKSGPGECSNVARFSCLEEGNASPIPSDWLKL</sequence>
<dbReference type="GO" id="GO:0046983">
    <property type="term" value="F:protein dimerization activity"/>
    <property type="evidence" value="ECO:0007669"/>
    <property type="project" value="InterPro"/>
</dbReference>
<evidence type="ECO:0000256" key="1">
    <source>
        <dbReference type="ARBA" id="ARBA00004123"/>
    </source>
</evidence>
<dbReference type="SUPFAM" id="SSF55455">
    <property type="entry name" value="SRF-like"/>
    <property type="match status" value="1"/>
</dbReference>
<feature type="domain" description="MADS-box" evidence="7">
    <location>
        <begin position="11"/>
        <end position="71"/>
    </location>
</feature>
<evidence type="ECO:0000256" key="4">
    <source>
        <dbReference type="ARBA" id="ARBA00023163"/>
    </source>
</evidence>
<keyword evidence="3" id="KW-0238">DNA-binding</keyword>
<evidence type="ECO:0000313" key="9">
    <source>
        <dbReference type="Proteomes" id="UP000250235"/>
    </source>
</evidence>
<dbReference type="Proteomes" id="UP000250235">
    <property type="component" value="Unassembled WGS sequence"/>
</dbReference>
<evidence type="ECO:0000256" key="5">
    <source>
        <dbReference type="ARBA" id="ARBA00023242"/>
    </source>
</evidence>
<dbReference type="PANTHER" id="PTHR11945">
    <property type="entry name" value="MADS BOX PROTEIN"/>
    <property type="match status" value="1"/>
</dbReference>
<dbReference type="Pfam" id="PF00319">
    <property type="entry name" value="SRF-TF"/>
    <property type="match status" value="1"/>
</dbReference>
<dbReference type="AlphaFoldDB" id="A0A2Z7C473"/>
<keyword evidence="4" id="KW-0804">Transcription</keyword>
<reference evidence="8 9" key="1">
    <citation type="journal article" date="2015" name="Proc. Natl. Acad. Sci. U.S.A.">
        <title>The resurrection genome of Boea hygrometrica: A blueprint for survival of dehydration.</title>
        <authorList>
            <person name="Xiao L."/>
            <person name="Yang G."/>
            <person name="Zhang L."/>
            <person name="Yang X."/>
            <person name="Zhao S."/>
            <person name="Ji Z."/>
            <person name="Zhou Q."/>
            <person name="Hu M."/>
            <person name="Wang Y."/>
            <person name="Chen M."/>
            <person name="Xu Y."/>
            <person name="Jin H."/>
            <person name="Xiao X."/>
            <person name="Hu G."/>
            <person name="Bao F."/>
            <person name="Hu Y."/>
            <person name="Wan P."/>
            <person name="Li L."/>
            <person name="Deng X."/>
            <person name="Kuang T."/>
            <person name="Xiang C."/>
            <person name="Zhu J.K."/>
            <person name="Oliver M.J."/>
            <person name="He Y."/>
        </authorList>
    </citation>
    <scope>NUCLEOTIDE SEQUENCE [LARGE SCALE GENOMIC DNA]</scope>
    <source>
        <strain evidence="9">cv. XS01</strain>
    </source>
</reference>
<proteinExistence type="predicted"/>
<dbReference type="Gene3D" id="3.40.1810.10">
    <property type="entry name" value="Transcription factor, MADS-box"/>
    <property type="match status" value="1"/>
</dbReference>